<comment type="caution">
    <text evidence="1">The sequence shown here is derived from an EMBL/GenBank/DDBJ whole genome shotgun (WGS) entry which is preliminary data.</text>
</comment>
<evidence type="ECO:0000313" key="2">
    <source>
        <dbReference type="Proteomes" id="UP001396334"/>
    </source>
</evidence>
<dbReference type="Pfam" id="PF25436">
    <property type="entry name" value="BSD2_CRD"/>
    <property type="match status" value="1"/>
</dbReference>
<dbReference type="Proteomes" id="UP001396334">
    <property type="component" value="Unassembled WGS sequence"/>
</dbReference>
<accession>A0ABR1ZRB5</accession>
<dbReference type="EMBL" id="JBBPBN010000719">
    <property type="protein sequence ID" value="KAK8482957.1"/>
    <property type="molecule type" value="Genomic_DNA"/>
</dbReference>
<proteinExistence type="predicted"/>
<protein>
    <submittedName>
        <fullName evidence="1">Uncharacterized protein</fullName>
    </submittedName>
</protein>
<gene>
    <name evidence="1" type="ORF">V6N11_061770</name>
</gene>
<keyword evidence="2" id="KW-1185">Reference proteome</keyword>
<dbReference type="InterPro" id="IPR057453">
    <property type="entry name" value="BSD2_CRD"/>
</dbReference>
<evidence type="ECO:0000313" key="1">
    <source>
        <dbReference type="EMBL" id="KAK8482957.1"/>
    </source>
</evidence>
<reference evidence="1 2" key="1">
    <citation type="journal article" date="2024" name="G3 (Bethesda)">
        <title>Genome assembly of Hibiscus sabdariffa L. provides insights into metabolisms of medicinal natural products.</title>
        <authorList>
            <person name="Kim T."/>
        </authorList>
    </citation>
    <scope>NUCLEOTIDE SEQUENCE [LARGE SCALE GENOMIC DNA]</scope>
    <source>
        <strain evidence="1">TK-2024</strain>
        <tissue evidence="1">Old leaves</tissue>
    </source>
</reference>
<organism evidence="1 2">
    <name type="scientific">Hibiscus sabdariffa</name>
    <name type="common">roselle</name>
    <dbReference type="NCBI Taxonomy" id="183260"/>
    <lineage>
        <taxon>Eukaryota</taxon>
        <taxon>Viridiplantae</taxon>
        <taxon>Streptophyta</taxon>
        <taxon>Embryophyta</taxon>
        <taxon>Tracheophyta</taxon>
        <taxon>Spermatophyta</taxon>
        <taxon>Magnoliopsida</taxon>
        <taxon>eudicotyledons</taxon>
        <taxon>Gunneridae</taxon>
        <taxon>Pentapetalae</taxon>
        <taxon>rosids</taxon>
        <taxon>malvids</taxon>
        <taxon>Malvales</taxon>
        <taxon>Malvaceae</taxon>
        <taxon>Malvoideae</taxon>
        <taxon>Hibiscus</taxon>
    </lineage>
</organism>
<sequence>MENSMFYFWIIIDNNSFPRLVSGVNEVFKSSRNARIQSLEAKAPKSIVCEGNGAKRCRQCKGTGVNPSLQL</sequence>
<name>A0ABR1ZRB5_9ROSI</name>